<reference evidence="4" key="1">
    <citation type="submission" date="2021-02" db="EMBL/GenBank/DDBJ databases">
        <authorList>
            <person name="Dougan E. K."/>
            <person name="Rhodes N."/>
            <person name="Thang M."/>
            <person name="Chan C."/>
        </authorList>
    </citation>
    <scope>NUCLEOTIDE SEQUENCE</scope>
</reference>
<dbReference type="InterPro" id="IPR050091">
    <property type="entry name" value="PKS_NRPS_Biosynth_Enz"/>
</dbReference>
<dbReference type="InterPro" id="IPR020806">
    <property type="entry name" value="PKS_PP-bd"/>
</dbReference>
<dbReference type="AlphaFoldDB" id="A0A813DD15"/>
<dbReference type="Pfam" id="PF00109">
    <property type="entry name" value="ketoacyl-synt"/>
    <property type="match status" value="1"/>
</dbReference>
<dbReference type="GO" id="GO:0031177">
    <property type="term" value="F:phosphopantetheine binding"/>
    <property type="evidence" value="ECO:0007669"/>
    <property type="project" value="InterPro"/>
</dbReference>
<dbReference type="PANTHER" id="PTHR43775">
    <property type="entry name" value="FATTY ACID SYNTHASE"/>
    <property type="match status" value="1"/>
</dbReference>
<dbReference type="Proteomes" id="UP000654075">
    <property type="component" value="Unassembled WGS sequence"/>
</dbReference>
<keyword evidence="2" id="KW-0597">Phosphoprotein</keyword>
<name>A0A813DD15_POLGL</name>
<dbReference type="Pfam" id="PF00550">
    <property type="entry name" value="PP-binding"/>
    <property type="match status" value="1"/>
</dbReference>
<organism evidence="4 5">
    <name type="scientific">Polarella glacialis</name>
    <name type="common">Dinoflagellate</name>
    <dbReference type="NCBI Taxonomy" id="89957"/>
    <lineage>
        <taxon>Eukaryota</taxon>
        <taxon>Sar</taxon>
        <taxon>Alveolata</taxon>
        <taxon>Dinophyceae</taxon>
        <taxon>Suessiales</taxon>
        <taxon>Suessiaceae</taxon>
        <taxon>Polarella</taxon>
    </lineage>
</organism>
<dbReference type="InterPro" id="IPR009081">
    <property type="entry name" value="PP-bd_ACP"/>
</dbReference>
<dbReference type="InterPro" id="IPR006162">
    <property type="entry name" value="Ppantetheine_attach_site"/>
</dbReference>
<dbReference type="InterPro" id="IPR014030">
    <property type="entry name" value="Ketoacyl_synth_N"/>
</dbReference>
<evidence type="ECO:0000259" key="3">
    <source>
        <dbReference type="PROSITE" id="PS50075"/>
    </source>
</evidence>
<evidence type="ECO:0000256" key="1">
    <source>
        <dbReference type="ARBA" id="ARBA00022450"/>
    </source>
</evidence>
<dbReference type="PROSITE" id="PS50075">
    <property type="entry name" value="CARRIER"/>
    <property type="match status" value="1"/>
</dbReference>
<dbReference type="GO" id="GO:0004312">
    <property type="term" value="F:fatty acid synthase activity"/>
    <property type="evidence" value="ECO:0007669"/>
    <property type="project" value="TreeGrafter"/>
</dbReference>
<comment type="caution">
    <text evidence="4">The sequence shown here is derived from an EMBL/GenBank/DDBJ whole genome shotgun (WGS) entry which is preliminary data.</text>
</comment>
<dbReference type="Gene3D" id="1.10.1200.10">
    <property type="entry name" value="ACP-like"/>
    <property type="match status" value="1"/>
</dbReference>
<dbReference type="SUPFAM" id="SSF47336">
    <property type="entry name" value="ACP-like"/>
    <property type="match status" value="1"/>
</dbReference>
<dbReference type="SMART" id="SM00823">
    <property type="entry name" value="PKS_PP"/>
    <property type="match status" value="1"/>
</dbReference>
<dbReference type="SUPFAM" id="SSF53901">
    <property type="entry name" value="Thiolase-like"/>
    <property type="match status" value="1"/>
</dbReference>
<feature type="non-terminal residue" evidence="4">
    <location>
        <position position="259"/>
    </location>
</feature>
<keyword evidence="5" id="KW-1185">Reference proteome</keyword>
<feature type="domain" description="Carrier" evidence="3">
    <location>
        <begin position="83"/>
        <end position="161"/>
    </location>
</feature>
<dbReference type="Gene3D" id="3.40.47.10">
    <property type="match status" value="1"/>
</dbReference>
<gene>
    <name evidence="4" type="ORF">PGLA1383_LOCUS2775</name>
</gene>
<evidence type="ECO:0000256" key="2">
    <source>
        <dbReference type="ARBA" id="ARBA00022553"/>
    </source>
</evidence>
<dbReference type="InterPro" id="IPR036736">
    <property type="entry name" value="ACP-like_sf"/>
</dbReference>
<evidence type="ECO:0000313" key="4">
    <source>
        <dbReference type="EMBL" id="CAE8583825.1"/>
    </source>
</evidence>
<dbReference type="PANTHER" id="PTHR43775:SF37">
    <property type="entry name" value="SI:DKEY-61P9.11"/>
    <property type="match status" value="1"/>
</dbReference>
<dbReference type="PROSITE" id="PS00012">
    <property type="entry name" value="PHOSPHOPANTETHEINE"/>
    <property type="match status" value="1"/>
</dbReference>
<keyword evidence="1" id="KW-0596">Phosphopantetheine</keyword>
<evidence type="ECO:0000313" key="5">
    <source>
        <dbReference type="Proteomes" id="UP000654075"/>
    </source>
</evidence>
<accession>A0A813DD15</accession>
<dbReference type="InterPro" id="IPR016039">
    <property type="entry name" value="Thiolase-like"/>
</dbReference>
<dbReference type="EMBL" id="CAJNNV010000899">
    <property type="protein sequence ID" value="CAE8583825.1"/>
    <property type="molecule type" value="Genomic_DNA"/>
</dbReference>
<protein>
    <recommendedName>
        <fullName evidence="3">Carrier domain-containing protein</fullName>
    </recommendedName>
</protein>
<sequence>ALLIACQAVEDVVVLAWRDALWGLVVTKNLPAVKLFAQENSSQAHLIIWRAVAVLPYTKSGKRDRQAAVLQLQEKEDAPVELSESNNMEHRVAAAWKEVLGRAIGREETFLEAGGHSLMAMKLAKLLDVSPAEIFAHPTIAALSAKLSKVGEAVAPRIQAAVTDGGAQMAVVGMAGRFPGADSVGELWEALEAGRVLTSAVPGAGPLHVQRKGIVADLGLDCAFWKMPKEQAAGIDPVQRVLLEAAYEALADAGLDPFK</sequence>
<dbReference type="GO" id="GO:0006633">
    <property type="term" value="P:fatty acid biosynthetic process"/>
    <property type="evidence" value="ECO:0007669"/>
    <property type="project" value="TreeGrafter"/>
</dbReference>
<feature type="non-terminal residue" evidence="4">
    <location>
        <position position="1"/>
    </location>
</feature>
<proteinExistence type="predicted"/>